<feature type="transmembrane region" description="Helical" evidence="5">
    <location>
        <begin position="147"/>
        <end position="165"/>
    </location>
</feature>
<evidence type="ECO:0000256" key="1">
    <source>
        <dbReference type="ARBA" id="ARBA00004141"/>
    </source>
</evidence>
<feature type="transmembrane region" description="Helical" evidence="5">
    <location>
        <begin position="413"/>
        <end position="436"/>
    </location>
</feature>
<dbReference type="Gene3D" id="1.20.1740.10">
    <property type="entry name" value="Amino acid/polyamine transporter I"/>
    <property type="match status" value="1"/>
</dbReference>
<feature type="transmembrane region" description="Helical" evidence="5">
    <location>
        <begin position="53"/>
        <end position="71"/>
    </location>
</feature>
<feature type="transmembrane region" description="Helical" evidence="5">
    <location>
        <begin position="177"/>
        <end position="198"/>
    </location>
</feature>
<dbReference type="PIRSF" id="PIRSF006060">
    <property type="entry name" value="AA_transporter"/>
    <property type="match status" value="1"/>
</dbReference>
<dbReference type="EMBL" id="QUNO01000003">
    <property type="protein sequence ID" value="REH51621.1"/>
    <property type="molecule type" value="Genomic_DNA"/>
</dbReference>
<reference evidence="6 7" key="1">
    <citation type="submission" date="2018-08" db="EMBL/GenBank/DDBJ databases">
        <title>Genomic Encyclopedia of Archaeal and Bacterial Type Strains, Phase II (KMG-II): from individual species to whole genera.</title>
        <authorList>
            <person name="Goeker M."/>
        </authorList>
    </citation>
    <scope>NUCLEOTIDE SEQUENCE [LARGE SCALE GENOMIC DNA]</scope>
    <source>
        <strain evidence="6 7">DSM 45791</strain>
    </source>
</reference>
<keyword evidence="4 5" id="KW-0472">Membrane</keyword>
<comment type="subcellular location">
    <subcellularLocation>
        <location evidence="1">Membrane</location>
        <topology evidence="1">Multi-pass membrane protein</topology>
    </subcellularLocation>
</comment>
<dbReference type="AlphaFoldDB" id="A0A3E0HZ13"/>
<feature type="transmembrane region" description="Helical" evidence="5">
    <location>
        <begin position="21"/>
        <end position="41"/>
    </location>
</feature>
<evidence type="ECO:0000313" key="6">
    <source>
        <dbReference type="EMBL" id="REH51621.1"/>
    </source>
</evidence>
<protein>
    <submittedName>
        <fullName evidence="6">Amino acid transporter</fullName>
    </submittedName>
</protein>
<feature type="transmembrane region" description="Helical" evidence="5">
    <location>
        <begin position="379"/>
        <end position="401"/>
    </location>
</feature>
<feature type="transmembrane region" description="Helical" evidence="5">
    <location>
        <begin position="511"/>
        <end position="529"/>
    </location>
</feature>
<dbReference type="OrthoDB" id="9762947at2"/>
<dbReference type="GO" id="GO:0022857">
    <property type="term" value="F:transmembrane transporter activity"/>
    <property type="evidence" value="ECO:0007669"/>
    <property type="project" value="InterPro"/>
</dbReference>
<dbReference type="Proteomes" id="UP000256269">
    <property type="component" value="Unassembled WGS sequence"/>
</dbReference>
<name>A0A3E0HZ13_9PSEU</name>
<sequence length="555" mass="58735">MASPSNVAPSAGGTGHFKRTVGFYGLMFISLGSIIGSGWLLGALNAAKVAGPASLISWVLAAAMLAVLALIHAELGAAYPVAGGTARFPLFAFGRVAGFIAGWSSWIQAVAIAPIEVEASLAYLDNIPWVKDNLNLLNEDGTLTGSGFGWATLLMVIFTVVNIVGVKLLSESNTITVLWKTAVPLLTVVVLVPLSFHGANFSAGGGFMPFGLHGVFQALPLGVVFALQGFEQCIQLAAEAAQPKKDLSRAVLVAMGIGAIVYILLEIAFIGSLDPAALVKGWADPIAKGDFGPYATLAIAAGASWLAYILYVDAFVSPAGTGLIYVGTSARLTYALGRDKQIPSAFGKLNVRGVPLWSIILAFVIGEASFAPFPSWSQLVSVVTSATAVMYAFAPVSLAALRRQDPDRERPYLTPLPAILAPLGFVCANLIIYWSGWDVNYQIGYAIVAGLVVFAITRAFQKPETRSKLDLKAAQWIVPWFAGLILLGYLGRYNLDAKSPSLNLLPDGIDVLVVAAWSLIVFYWAVACARPTEEVVAAVEEEQFELANQPEINTA</sequence>
<dbReference type="InterPro" id="IPR052962">
    <property type="entry name" value="AA_Transporter_AGT"/>
</dbReference>
<organism evidence="6 7">
    <name type="scientific">Kutzneria buriramensis</name>
    <dbReference type="NCBI Taxonomy" id="1045776"/>
    <lineage>
        <taxon>Bacteria</taxon>
        <taxon>Bacillati</taxon>
        <taxon>Actinomycetota</taxon>
        <taxon>Actinomycetes</taxon>
        <taxon>Pseudonocardiales</taxon>
        <taxon>Pseudonocardiaceae</taxon>
        <taxon>Kutzneria</taxon>
    </lineage>
</organism>
<feature type="transmembrane region" description="Helical" evidence="5">
    <location>
        <begin position="210"/>
        <end position="230"/>
    </location>
</feature>
<dbReference type="PANTHER" id="PTHR47547:SF1">
    <property type="entry name" value="ASPARTATE-PROTON SYMPORTER"/>
    <property type="match status" value="1"/>
</dbReference>
<keyword evidence="7" id="KW-1185">Reference proteome</keyword>
<feature type="transmembrane region" description="Helical" evidence="5">
    <location>
        <begin position="354"/>
        <end position="373"/>
    </location>
</feature>
<evidence type="ECO:0000313" key="7">
    <source>
        <dbReference type="Proteomes" id="UP000256269"/>
    </source>
</evidence>
<proteinExistence type="predicted"/>
<dbReference type="PANTHER" id="PTHR47547">
    <property type="match status" value="1"/>
</dbReference>
<feature type="transmembrane region" description="Helical" evidence="5">
    <location>
        <begin position="473"/>
        <end position="491"/>
    </location>
</feature>
<evidence type="ECO:0000256" key="5">
    <source>
        <dbReference type="SAM" id="Phobius"/>
    </source>
</evidence>
<feature type="transmembrane region" description="Helical" evidence="5">
    <location>
        <begin position="442"/>
        <end position="461"/>
    </location>
</feature>
<feature type="transmembrane region" description="Helical" evidence="5">
    <location>
        <begin position="250"/>
        <end position="271"/>
    </location>
</feature>
<dbReference type="RefSeq" id="WP_116173689.1">
    <property type="nucleotide sequence ID" value="NZ_CP144375.1"/>
</dbReference>
<dbReference type="Pfam" id="PF13520">
    <property type="entry name" value="AA_permease_2"/>
    <property type="match status" value="1"/>
</dbReference>
<evidence type="ECO:0000256" key="3">
    <source>
        <dbReference type="ARBA" id="ARBA00022989"/>
    </source>
</evidence>
<keyword evidence="3 5" id="KW-1133">Transmembrane helix</keyword>
<dbReference type="InterPro" id="IPR002293">
    <property type="entry name" value="AA/rel_permease1"/>
</dbReference>
<evidence type="ECO:0000256" key="4">
    <source>
        <dbReference type="ARBA" id="ARBA00023136"/>
    </source>
</evidence>
<comment type="caution">
    <text evidence="6">The sequence shown here is derived from an EMBL/GenBank/DDBJ whole genome shotgun (WGS) entry which is preliminary data.</text>
</comment>
<dbReference type="GO" id="GO:0016020">
    <property type="term" value="C:membrane"/>
    <property type="evidence" value="ECO:0007669"/>
    <property type="project" value="UniProtKB-SubCell"/>
</dbReference>
<accession>A0A3E0HZ13</accession>
<evidence type="ECO:0000256" key="2">
    <source>
        <dbReference type="ARBA" id="ARBA00022692"/>
    </source>
</evidence>
<keyword evidence="2 5" id="KW-0812">Transmembrane</keyword>
<gene>
    <name evidence="6" type="ORF">BCF44_10370</name>
</gene>